<proteinExistence type="predicted"/>
<keyword evidence="1" id="KW-0472">Membrane</keyword>
<evidence type="ECO:0000313" key="2">
    <source>
        <dbReference type="EMBL" id="UYV17617.1"/>
    </source>
</evidence>
<protein>
    <submittedName>
        <fullName evidence="2">Uncharacterized protein</fullName>
    </submittedName>
</protein>
<keyword evidence="1" id="KW-0812">Transmembrane</keyword>
<dbReference type="Proteomes" id="UP001163082">
    <property type="component" value="Chromosome"/>
</dbReference>
<sequence length="236" mass="25992">MSQKIEKSHWARLIQLLSQHKRKTAALVALLIGLVLAIVLLVNGQLEVGTFVSLLGLSLLAGVVIALWGGFSELKIFGGGIRLKELTGGAERGIKSLEEGRVTVYRQMLTLTMRKHGGASGYYDKRIPEFLLVIDEIKQQGLFAELSSQVDELAGQLLNQQQRNLTLMINPMTGEGISGVSVEQQIDELKGWLRQMEGSNVSSLSREGYLLYFDILGIIENLERLVDFSAGTHRAS</sequence>
<evidence type="ECO:0000256" key="1">
    <source>
        <dbReference type="SAM" id="Phobius"/>
    </source>
</evidence>
<evidence type="ECO:0000313" key="3">
    <source>
        <dbReference type="Proteomes" id="UP001163082"/>
    </source>
</evidence>
<organism evidence="2 3">
    <name type="scientific">Halomonas qaidamensis</name>
    <dbReference type="NCBI Taxonomy" id="2866211"/>
    <lineage>
        <taxon>Bacteria</taxon>
        <taxon>Pseudomonadati</taxon>
        <taxon>Pseudomonadota</taxon>
        <taxon>Gammaproteobacteria</taxon>
        <taxon>Oceanospirillales</taxon>
        <taxon>Halomonadaceae</taxon>
        <taxon>Halomonas</taxon>
    </lineage>
</organism>
<dbReference type="EMBL" id="CP080627">
    <property type="protein sequence ID" value="UYV17617.1"/>
    <property type="molecule type" value="Genomic_DNA"/>
</dbReference>
<keyword evidence="3" id="KW-1185">Reference proteome</keyword>
<reference evidence="2 3" key="1">
    <citation type="journal article" date="2022" name="Antonie Van Leeuwenhoek">
        <title>Whole genome sequencing of the halophilic Halomonas qaidamensis XH36, a novel species strain with high ectoine production.</title>
        <authorList>
            <person name="Zhang T."/>
            <person name="Cui T."/>
            <person name="Cao Y."/>
            <person name="Li Y."/>
            <person name="Li F."/>
            <person name="Zhu D."/>
            <person name="Xing J."/>
        </authorList>
    </citation>
    <scope>NUCLEOTIDE SEQUENCE [LARGE SCALE GENOMIC DNA]</scope>
    <source>
        <strain evidence="2 3">XH36</strain>
    </source>
</reference>
<gene>
    <name evidence="2" type="ORF">K1Y77_08845</name>
</gene>
<feature type="transmembrane region" description="Helical" evidence="1">
    <location>
        <begin position="24"/>
        <end position="42"/>
    </location>
</feature>
<accession>A0ABY6JM68</accession>
<name>A0ABY6JM68_9GAMM</name>
<keyword evidence="1" id="KW-1133">Transmembrane helix</keyword>
<feature type="transmembrane region" description="Helical" evidence="1">
    <location>
        <begin position="48"/>
        <end position="68"/>
    </location>
</feature>
<dbReference type="RefSeq" id="WP_264428041.1">
    <property type="nucleotide sequence ID" value="NZ_CP080627.1"/>
</dbReference>